<dbReference type="InterPro" id="IPR003507">
    <property type="entry name" value="S66_fam"/>
</dbReference>
<evidence type="ECO:0000256" key="3">
    <source>
        <dbReference type="ARBA" id="ARBA00022670"/>
    </source>
</evidence>
<evidence type="ECO:0000256" key="2">
    <source>
        <dbReference type="ARBA" id="ARBA00022645"/>
    </source>
</evidence>
<evidence type="ECO:0000259" key="7">
    <source>
        <dbReference type="Pfam" id="PF17676"/>
    </source>
</evidence>
<reference evidence="8 9" key="1">
    <citation type="submission" date="2024-03" db="EMBL/GenBank/DDBJ databases">
        <title>Mouse gut bacterial collection (mGBC) of GemPharmatech.</title>
        <authorList>
            <person name="He Y."/>
            <person name="Dong L."/>
            <person name="Wu D."/>
            <person name="Gao X."/>
            <person name="Lin Z."/>
        </authorList>
    </citation>
    <scope>NUCLEOTIDE SEQUENCE [LARGE SCALE GENOMIC DNA]</scope>
    <source>
        <strain evidence="8 9">54-13</strain>
    </source>
</reference>
<proteinExistence type="inferred from homology"/>
<evidence type="ECO:0000313" key="9">
    <source>
        <dbReference type="Proteomes" id="UP001565200"/>
    </source>
</evidence>
<name>A0ABV4CWN5_9BACT</name>
<dbReference type="InterPro" id="IPR027478">
    <property type="entry name" value="LdcA_N"/>
</dbReference>
<dbReference type="Proteomes" id="UP001565200">
    <property type="component" value="Unassembled WGS sequence"/>
</dbReference>
<dbReference type="RefSeq" id="WP_369863428.1">
    <property type="nucleotide sequence ID" value="NZ_JBCLPP010000016.1"/>
</dbReference>
<organism evidence="8 9">
    <name type="scientific">Heminiphilus faecis</name>
    <dbReference type="NCBI Taxonomy" id="2601703"/>
    <lineage>
        <taxon>Bacteria</taxon>
        <taxon>Pseudomonadati</taxon>
        <taxon>Bacteroidota</taxon>
        <taxon>Bacteroidia</taxon>
        <taxon>Bacteroidales</taxon>
        <taxon>Muribaculaceae</taxon>
        <taxon>Heminiphilus</taxon>
    </lineage>
</organism>
<dbReference type="PANTHER" id="PTHR30237">
    <property type="entry name" value="MURAMOYLTETRAPEPTIDE CARBOXYPEPTIDASE"/>
    <property type="match status" value="1"/>
</dbReference>
<sequence length="303" mass="33484">MAVIYPAPLRDGDVIAVISPASIIEPDYVTGAVEVLRRHGWTAEVSRHALGRHGSYSGSVDERLADLNHAICDPAVRAILCSRGGYGAVHLLDRFPQKAFMSDPKWIIGFSDISALHAMASSMNVASIHSPMCKHLAADGGNDYCSQSLFSILRGERPEYTTATHPYNKTGEAEGIVVGGNLAVLDALISTPYDIFVRSGSILFIEDIAEPIYKVERMLYRLKLSGIFDRINGLLVGRFTEYNADHNYKDMYDMIREMTSPLNIPVAFDFPVGHVDFNLPLIESAPARLIVDRDRVNLTYRPT</sequence>
<dbReference type="SUPFAM" id="SSF52317">
    <property type="entry name" value="Class I glutamine amidotransferase-like"/>
    <property type="match status" value="1"/>
</dbReference>
<dbReference type="InterPro" id="IPR040449">
    <property type="entry name" value="Peptidase_S66_N"/>
</dbReference>
<accession>A0ABV4CWN5</accession>
<dbReference type="Gene3D" id="3.50.30.60">
    <property type="entry name" value="LD-carboxypeptidase A C-terminal domain-like"/>
    <property type="match status" value="1"/>
</dbReference>
<evidence type="ECO:0000256" key="1">
    <source>
        <dbReference type="ARBA" id="ARBA00010233"/>
    </source>
</evidence>
<dbReference type="CDD" id="cd07025">
    <property type="entry name" value="Peptidase_S66"/>
    <property type="match status" value="1"/>
</dbReference>
<dbReference type="PIRSF" id="PIRSF028757">
    <property type="entry name" value="LD-carboxypeptidase"/>
    <property type="match status" value="1"/>
</dbReference>
<evidence type="ECO:0000259" key="6">
    <source>
        <dbReference type="Pfam" id="PF02016"/>
    </source>
</evidence>
<dbReference type="Pfam" id="PF02016">
    <property type="entry name" value="Peptidase_S66"/>
    <property type="match status" value="1"/>
</dbReference>
<evidence type="ECO:0000256" key="4">
    <source>
        <dbReference type="ARBA" id="ARBA00022801"/>
    </source>
</evidence>
<comment type="caution">
    <text evidence="8">The sequence shown here is derived from an EMBL/GenBank/DDBJ whole genome shotgun (WGS) entry which is preliminary data.</text>
</comment>
<dbReference type="SUPFAM" id="SSF141986">
    <property type="entry name" value="LD-carboxypeptidase A C-terminal domain-like"/>
    <property type="match status" value="1"/>
</dbReference>
<dbReference type="InterPro" id="IPR029062">
    <property type="entry name" value="Class_I_gatase-like"/>
</dbReference>
<dbReference type="Pfam" id="PF17676">
    <property type="entry name" value="Peptidase_S66C"/>
    <property type="match status" value="1"/>
</dbReference>
<dbReference type="Gene3D" id="3.40.50.10740">
    <property type="entry name" value="Class I glutamine amidotransferase-like"/>
    <property type="match status" value="1"/>
</dbReference>
<keyword evidence="2" id="KW-0121">Carboxypeptidase</keyword>
<dbReference type="InterPro" id="IPR027461">
    <property type="entry name" value="Carboxypeptidase_A_C_sf"/>
</dbReference>
<protein>
    <submittedName>
        <fullName evidence="8">LD-carboxypeptidase</fullName>
    </submittedName>
</protein>
<keyword evidence="5" id="KW-0720">Serine protease</keyword>
<keyword evidence="9" id="KW-1185">Reference proteome</keyword>
<dbReference type="InterPro" id="IPR040921">
    <property type="entry name" value="Peptidase_S66C"/>
</dbReference>
<keyword evidence="4" id="KW-0378">Hydrolase</keyword>
<gene>
    <name evidence="8" type="ORF">AAK873_07180</name>
</gene>
<dbReference type="PANTHER" id="PTHR30237:SF2">
    <property type="entry name" value="MUREIN TETRAPEPTIDE CARBOXYPEPTIDASE"/>
    <property type="match status" value="1"/>
</dbReference>
<comment type="similarity">
    <text evidence="1">Belongs to the peptidase S66 family.</text>
</comment>
<keyword evidence="3" id="KW-0645">Protease</keyword>
<feature type="domain" description="LD-carboxypeptidase C-terminal" evidence="7">
    <location>
        <begin position="174"/>
        <end position="289"/>
    </location>
</feature>
<feature type="domain" description="LD-carboxypeptidase N-terminal" evidence="6">
    <location>
        <begin position="15"/>
        <end position="129"/>
    </location>
</feature>
<dbReference type="EMBL" id="JBCLPP010000016">
    <property type="protein sequence ID" value="MEY8245397.1"/>
    <property type="molecule type" value="Genomic_DNA"/>
</dbReference>
<evidence type="ECO:0000313" key="8">
    <source>
        <dbReference type="EMBL" id="MEY8245397.1"/>
    </source>
</evidence>
<evidence type="ECO:0000256" key="5">
    <source>
        <dbReference type="ARBA" id="ARBA00022825"/>
    </source>
</evidence>